<dbReference type="InterPro" id="IPR038255">
    <property type="entry name" value="PBS_linker_sf"/>
</dbReference>
<organism evidence="2 3">
    <name type="scientific">Methylobacterium soli</name>
    <dbReference type="NCBI Taxonomy" id="553447"/>
    <lineage>
        <taxon>Bacteria</taxon>
        <taxon>Pseudomonadati</taxon>
        <taxon>Pseudomonadota</taxon>
        <taxon>Alphaproteobacteria</taxon>
        <taxon>Hyphomicrobiales</taxon>
        <taxon>Methylobacteriaceae</taxon>
        <taxon>Methylobacterium</taxon>
    </lineage>
</organism>
<evidence type="ECO:0000259" key="1">
    <source>
        <dbReference type="Pfam" id="PF13946"/>
    </source>
</evidence>
<dbReference type="InterPro" id="IPR025282">
    <property type="entry name" value="DUF4214"/>
</dbReference>
<evidence type="ECO:0000313" key="3">
    <source>
        <dbReference type="Proteomes" id="UP000474159"/>
    </source>
</evidence>
<accession>A0A6L3SU25</accession>
<dbReference type="GO" id="GO:0005509">
    <property type="term" value="F:calcium ion binding"/>
    <property type="evidence" value="ECO:0007669"/>
    <property type="project" value="InterPro"/>
</dbReference>
<dbReference type="SUPFAM" id="SSF51120">
    <property type="entry name" value="beta-Roll"/>
    <property type="match status" value="2"/>
</dbReference>
<dbReference type="OrthoDB" id="7991762at2"/>
<comment type="caution">
    <text evidence="2">The sequence shown here is derived from an EMBL/GenBank/DDBJ whole genome shotgun (WGS) entry which is preliminary data.</text>
</comment>
<feature type="domain" description="DUF4214" evidence="1">
    <location>
        <begin position="473"/>
        <end position="542"/>
    </location>
</feature>
<protein>
    <submittedName>
        <fullName evidence="2">DUF4214 domain-containing protein</fullName>
    </submittedName>
</protein>
<dbReference type="Pfam" id="PF00353">
    <property type="entry name" value="HemolysinCabind"/>
    <property type="match status" value="1"/>
</dbReference>
<sequence length="554" mass="55568">MTVAVETPGGGTAPPGFAAAASAALAAAGFGSGTVPVTEVGPNSPANASVADASVSGTYTNTKGSAVVGVTGNNINVQNADAGTPQTALLTGSNNTYTGGFGTTQAFVTGNNNKIGLGGGSDTVSADASATGNKVDGGTGADIFTFSGGNTAPAANSAAPSAVVSGVSNVAKITTDAQGHIVVTSTSGGSATLSGVEYIRLSETSVAAIVQNADQAAVARLYEAVLGRTVDQAGFESWKTALEGGRSVSQIASDILNSAEGQAKLAAMDTTKFVTTLYDQLLERAPDTGGLQGWVNAIDHGGLSRADVALAFANSAEGATVTNGNHTVILNAPILASSTTDAAGHLTVTSGAGDELLRGGAKSDLLILGDGSDTVDGGAGFDQVQINEPLANYATRVEGNKFVVTNLQTTAETTIQNAEYIKFGDAVVINASTSDEAVIARMYHAVLDRSADAGGLESFWTADHAGASLNNLADVFLGSAEFQAQHGNLTNSEFVTLMYDNMMHRAPDAAGLNHFVSLLDNGSISKADVVVTFAASAEAEAKTAGTIHIITDHI</sequence>
<dbReference type="RefSeq" id="WP_151004483.1">
    <property type="nucleotide sequence ID" value="NZ_VZZK01000046.1"/>
</dbReference>
<evidence type="ECO:0000313" key="2">
    <source>
        <dbReference type="EMBL" id="KAB1072900.1"/>
    </source>
</evidence>
<gene>
    <name evidence="2" type="ORF">F6X53_27775</name>
</gene>
<feature type="domain" description="DUF4214" evidence="1">
    <location>
        <begin position="252"/>
        <end position="318"/>
    </location>
</feature>
<dbReference type="EMBL" id="VZZK01000046">
    <property type="protein sequence ID" value="KAB1072900.1"/>
    <property type="molecule type" value="Genomic_DNA"/>
</dbReference>
<dbReference type="Pfam" id="PF13946">
    <property type="entry name" value="DUF4214"/>
    <property type="match status" value="2"/>
</dbReference>
<dbReference type="InterPro" id="IPR001343">
    <property type="entry name" value="Hemolysn_Ca-bd"/>
</dbReference>
<proteinExistence type="predicted"/>
<dbReference type="Gene3D" id="1.10.3130.20">
    <property type="entry name" value="Phycobilisome linker domain"/>
    <property type="match status" value="2"/>
</dbReference>
<dbReference type="AlphaFoldDB" id="A0A6L3SU25"/>
<name>A0A6L3SU25_9HYPH</name>
<dbReference type="Proteomes" id="UP000474159">
    <property type="component" value="Unassembled WGS sequence"/>
</dbReference>
<keyword evidence="3" id="KW-1185">Reference proteome</keyword>
<reference evidence="2 3" key="1">
    <citation type="submission" date="2019-09" db="EMBL/GenBank/DDBJ databases">
        <title>YIM 48816 draft genome.</title>
        <authorList>
            <person name="Jiang L."/>
        </authorList>
    </citation>
    <scope>NUCLEOTIDE SEQUENCE [LARGE SCALE GENOMIC DNA]</scope>
    <source>
        <strain evidence="2 3">YIM 48816</strain>
    </source>
</reference>
<dbReference type="InterPro" id="IPR011049">
    <property type="entry name" value="Serralysin-like_metalloprot_C"/>
</dbReference>